<keyword evidence="1" id="KW-0175">Coiled coil</keyword>
<evidence type="ECO:0000313" key="3">
    <source>
        <dbReference type="EMBL" id="CZR64543.1"/>
    </source>
</evidence>
<evidence type="ECO:0000256" key="1">
    <source>
        <dbReference type="SAM" id="Coils"/>
    </source>
</evidence>
<sequence length="209" mass="23472">MMLSDALSIFSLIVELVTLGGKLEAAVEQIKVYKKYLTLATELFKSVELSASRCYLTRQTAESFNSQLQRIKLELEAAERAVSRMSHDETGQLRLGPRAAVAWLLTYKDVANDHRETLKLCCQMLSAMQQTLHLRRNDTPSEEQKYFAKAEDQLLTTLLLQVESNSTQYSGNGAHMSGCVALMAAIPYRLDRSTSLSSLETTLSQNDKW</sequence>
<keyword evidence="4" id="KW-1185">Reference proteome</keyword>
<reference evidence="3 4" key="1">
    <citation type="submission" date="2016-03" db="EMBL/GenBank/DDBJ databases">
        <authorList>
            <person name="Ploux O."/>
        </authorList>
    </citation>
    <scope>NUCLEOTIDE SEQUENCE [LARGE SCALE GENOMIC DNA]</scope>
    <source>
        <strain evidence="3 4">UAMH 11012</strain>
    </source>
</reference>
<dbReference type="AlphaFoldDB" id="A0A1L7XHM6"/>
<evidence type="ECO:0000256" key="2">
    <source>
        <dbReference type="SAM" id="SignalP"/>
    </source>
</evidence>
<organism evidence="3 4">
    <name type="scientific">Phialocephala subalpina</name>
    <dbReference type="NCBI Taxonomy" id="576137"/>
    <lineage>
        <taxon>Eukaryota</taxon>
        <taxon>Fungi</taxon>
        <taxon>Dikarya</taxon>
        <taxon>Ascomycota</taxon>
        <taxon>Pezizomycotina</taxon>
        <taxon>Leotiomycetes</taxon>
        <taxon>Helotiales</taxon>
        <taxon>Mollisiaceae</taxon>
        <taxon>Phialocephala</taxon>
        <taxon>Phialocephala fortinii species complex</taxon>
    </lineage>
</organism>
<gene>
    <name evidence="3" type="ORF">PAC_14441</name>
</gene>
<keyword evidence="2" id="KW-0732">Signal</keyword>
<dbReference type="Proteomes" id="UP000184330">
    <property type="component" value="Unassembled WGS sequence"/>
</dbReference>
<evidence type="ECO:0008006" key="5">
    <source>
        <dbReference type="Google" id="ProtNLM"/>
    </source>
</evidence>
<accession>A0A1L7XHM6</accession>
<feature type="chain" id="PRO_5012928036" description="Fungal N-terminal domain-containing protein" evidence="2">
    <location>
        <begin position="26"/>
        <end position="209"/>
    </location>
</feature>
<protein>
    <recommendedName>
        <fullName evidence="5">Fungal N-terminal domain-containing protein</fullName>
    </recommendedName>
</protein>
<dbReference type="EMBL" id="FJOG01000027">
    <property type="protein sequence ID" value="CZR64543.1"/>
    <property type="molecule type" value="Genomic_DNA"/>
</dbReference>
<evidence type="ECO:0000313" key="4">
    <source>
        <dbReference type="Proteomes" id="UP000184330"/>
    </source>
</evidence>
<dbReference type="OrthoDB" id="5392851at2759"/>
<name>A0A1L7XHM6_9HELO</name>
<proteinExistence type="predicted"/>
<feature type="coiled-coil region" evidence="1">
    <location>
        <begin position="61"/>
        <end position="88"/>
    </location>
</feature>
<feature type="signal peptide" evidence="2">
    <location>
        <begin position="1"/>
        <end position="25"/>
    </location>
</feature>